<feature type="region of interest" description="Disordered" evidence="1">
    <location>
        <begin position="42"/>
        <end position="68"/>
    </location>
</feature>
<name>A0ABD2AWB0_VESMC</name>
<dbReference type="Proteomes" id="UP001607303">
    <property type="component" value="Unassembled WGS sequence"/>
</dbReference>
<dbReference type="EMBL" id="JAYRBN010000112">
    <property type="protein sequence ID" value="KAL2724907.1"/>
    <property type="molecule type" value="Genomic_DNA"/>
</dbReference>
<gene>
    <name evidence="2" type="ORF">V1477_018768</name>
</gene>
<protein>
    <submittedName>
        <fullName evidence="2">Uncharacterized protein</fullName>
    </submittedName>
</protein>
<keyword evidence="3" id="KW-1185">Reference proteome</keyword>
<proteinExistence type="predicted"/>
<sequence length="68" mass="7532">MTHCACVPKVHVHFNAPINTFSNSSVLLEIVTKFRHHVNYSTGCSGASSSRQLQLSKKPTNKENYVVS</sequence>
<evidence type="ECO:0000313" key="2">
    <source>
        <dbReference type="EMBL" id="KAL2724907.1"/>
    </source>
</evidence>
<dbReference type="AlphaFoldDB" id="A0ABD2AWB0"/>
<evidence type="ECO:0000256" key="1">
    <source>
        <dbReference type="SAM" id="MobiDB-lite"/>
    </source>
</evidence>
<feature type="compositionally biased region" description="Polar residues" evidence="1">
    <location>
        <begin position="42"/>
        <end position="58"/>
    </location>
</feature>
<comment type="caution">
    <text evidence="2">The sequence shown here is derived from an EMBL/GenBank/DDBJ whole genome shotgun (WGS) entry which is preliminary data.</text>
</comment>
<accession>A0ABD2AWB0</accession>
<reference evidence="2 3" key="1">
    <citation type="journal article" date="2024" name="Ann. Entomol. Soc. Am.">
        <title>Genomic analyses of the southern and eastern yellowjacket wasps (Hymenoptera: Vespidae) reveal evolutionary signatures of social life.</title>
        <authorList>
            <person name="Catto M.A."/>
            <person name="Caine P.B."/>
            <person name="Orr S.E."/>
            <person name="Hunt B.G."/>
            <person name="Goodisman M.A.D."/>
        </authorList>
    </citation>
    <scope>NUCLEOTIDE SEQUENCE [LARGE SCALE GENOMIC DNA]</scope>
    <source>
        <strain evidence="2">232</strain>
        <tissue evidence="2">Head and thorax</tissue>
    </source>
</reference>
<evidence type="ECO:0000313" key="3">
    <source>
        <dbReference type="Proteomes" id="UP001607303"/>
    </source>
</evidence>
<organism evidence="2 3">
    <name type="scientific">Vespula maculifrons</name>
    <name type="common">Eastern yellow jacket</name>
    <name type="synonym">Wasp</name>
    <dbReference type="NCBI Taxonomy" id="7453"/>
    <lineage>
        <taxon>Eukaryota</taxon>
        <taxon>Metazoa</taxon>
        <taxon>Ecdysozoa</taxon>
        <taxon>Arthropoda</taxon>
        <taxon>Hexapoda</taxon>
        <taxon>Insecta</taxon>
        <taxon>Pterygota</taxon>
        <taxon>Neoptera</taxon>
        <taxon>Endopterygota</taxon>
        <taxon>Hymenoptera</taxon>
        <taxon>Apocrita</taxon>
        <taxon>Aculeata</taxon>
        <taxon>Vespoidea</taxon>
        <taxon>Vespidae</taxon>
        <taxon>Vespinae</taxon>
        <taxon>Vespula</taxon>
    </lineage>
</organism>